<accession>A0A0F8XXE8</accession>
<dbReference type="Gene3D" id="3.40.50.300">
    <property type="entry name" value="P-loop containing nucleotide triphosphate hydrolases"/>
    <property type="match status" value="1"/>
</dbReference>
<proteinExistence type="predicted"/>
<protein>
    <submittedName>
        <fullName evidence="1">Uncharacterized protein</fullName>
    </submittedName>
</protein>
<name>A0A0F8XXE8_9ZZZZ</name>
<evidence type="ECO:0000313" key="1">
    <source>
        <dbReference type="EMBL" id="KKK65920.1"/>
    </source>
</evidence>
<organism evidence="1">
    <name type="scientific">marine sediment metagenome</name>
    <dbReference type="NCBI Taxonomy" id="412755"/>
    <lineage>
        <taxon>unclassified sequences</taxon>
        <taxon>metagenomes</taxon>
        <taxon>ecological metagenomes</taxon>
    </lineage>
</organism>
<comment type="caution">
    <text evidence="1">The sequence shown here is derived from an EMBL/GenBank/DDBJ whole genome shotgun (WGS) entry which is preliminary data.</text>
</comment>
<reference evidence="1" key="1">
    <citation type="journal article" date="2015" name="Nature">
        <title>Complex archaea that bridge the gap between prokaryotes and eukaryotes.</title>
        <authorList>
            <person name="Spang A."/>
            <person name="Saw J.H."/>
            <person name="Jorgensen S.L."/>
            <person name="Zaremba-Niedzwiedzka K."/>
            <person name="Martijn J."/>
            <person name="Lind A.E."/>
            <person name="van Eijk R."/>
            <person name="Schleper C."/>
            <person name="Guy L."/>
            <person name="Ettema T.J."/>
        </authorList>
    </citation>
    <scope>NUCLEOTIDE SEQUENCE</scope>
</reference>
<feature type="non-terminal residue" evidence="1">
    <location>
        <position position="146"/>
    </location>
</feature>
<sequence length="146" mass="17474">MILPIDSDLFPVITGEVFDAIAADKEWQEIEIARCSEEPWYWLVNYCWTIRRDDEGSYVERVPPKEYLRLVAQDWYENPLYMLSKSRQMMVTWLLVLLHLHTGMFFDNIHICCQTKKEDDADSEMIQRAHFAFGQFPIWMRKYSPA</sequence>
<gene>
    <name evidence="1" type="ORF">LCGC14_2969270</name>
</gene>
<dbReference type="AlphaFoldDB" id="A0A0F8XXE8"/>
<dbReference type="InterPro" id="IPR027417">
    <property type="entry name" value="P-loop_NTPase"/>
</dbReference>
<dbReference type="EMBL" id="LAZR01060327">
    <property type="protein sequence ID" value="KKK65920.1"/>
    <property type="molecule type" value="Genomic_DNA"/>
</dbReference>